<feature type="compositionally biased region" description="Low complexity" evidence="1">
    <location>
        <begin position="228"/>
        <end position="246"/>
    </location>
</feature>
<evidence type="ECO:0000313" key="4">
    <source>
        <dbReference type="Proteomes" id="UP001044222"/>
    </source>
</evidence>
<feature type="domain" description="FAM194 C-terminal" evidence="2">
    <location>
        <begin position="12"/>
        <end position="141"/>
    </location>
</feature>
<dbReference type="PANTHER" id="PTHR23093">
    <property type="entry name" value="SIMILAR TO CHROMOSOME 3 OPEN READING FRAME 20"/>
    <property type="match status" value="1"/>
</dbReference>
<feature type="region of interest" description="Disordered" evidence="1">
    <location>
        <begin position="127"/>
        <end position="166"/>
    </location>
</feature>
<proteinExistence type="predicted"/>
<name>A0A9D3LID1_ANGAN</name>
<evidence type="ECO:0000256" key="1">
    <source>
        <dbReference type="SAM" id="MobiDB-lite"/>
    </source>
</evidence>
<accession>A0A9D3LID1</accession>
<feature type="region of interest" description="Disordered" evidence="1">
    <location>
        <begin position="192"/>
        <end position="259"/>
    </location>
</feature>
<organism evidence="3 4">
    <name type="scientific">Anguilla anguilla</name>
    <name type="common">European freshwater eel</name>
    <name type="synonym">Muraena anguilla</name>
    <dbReference type="NCBI Taxonomy" id="7936"/>
    <lineage>
        <taxon>Eukaryota</taxon>
        <taxon>Metazoa</taxon>
        <taxon>Chordata</taxon>
        <taxon>Craniata</taxon>
        <taxon>Vertebrata</taxon>
        <taxon>Euteleostomi</taxon>
        <taxon>Actinopterygii</taxon>
        <taxon>Neopterygii</taxon>
        <taxon>Teleostei</taxon>
        <taxon>Anguilliformes</taxon>
        <taxon>Anguillidae</taxon>
        <taxon>Anguilla</taxon>
    </lineage>
</organism>
<sequence length="301" mass="32156">MPATHSGQILDVAVCQSHSGLPCGGFYTIVFGDAPKGSVLATFTPFGHATITHPISGTVTVWDQRGGVAYDPSGAVTREWTWSPDARQNKPIAVEVTELISVRAWSVTSAFLRFRADQERIQLPVSSLPSVAPPTNLEEVRSSGAALEPSPEEAEPGRRGRADQDLRRLRRTVRNILEDWLEHYRQATGIGRPAALKAKDRPARSARGKRKGQSAAPPALGLVEPEEAGPASSHQGAAQSSSPQPGTMESPARGQDKEQLLHIAETGVLRVHSNVRLDPVAFLRGPETGRPAAAPPAPVPL</sequence>
<reference evidence="3" key="1">
    <citation type="submission" date="2021-01" db="EMBL/GenBank/DDBJ databases">
        <title>A chromosome-scale assembly of European eel, Anguilla anguilla.</title>
        <authorList>
            <person name="Henkel C."/>
            <person name="Jong-Raadsen S.A."/>
            <person name="Dufour S."/>
            <person name="Weltzien F.-A."/>
            <person name="Palstra A.P."/>
            <person name="Pelster B."/>
            <person name="Spaink H.P."/>
            <person name="Van Den Thillart G.E."/>
            <person name="Jansen H."/>
            <person name="Zahm M."/>
            <person name="Klopp C."/>
            <person name="Cedric C."/>
            <person name="Louis A."/>
            <person name="Berthelot C."/>
            <person name="Parey E."/>
            <person name="Roest Crollius H."/>
            <person name="Montfort J."/>
            <person name="Robinson-Rechavi M."/>
            <person name="Bucao C."/>
            <person name="Bouchez O."/>
            <person name="Gislard M."/>
            <person name="Lluch J."/>
            <person name="Milhes M."/>
            <person name="Lampietro C."/>
            <person name="Lopez Roques C."/>
            <person name="Donnadieu C."/>
            <person name="Braasch I."/>
            <person name="Desvignes T."/>
            <person name="Postlethwait J."/>
            <person name="Bobe J."/>
            <person name="Guiguen Y."/>
            <person name="Dirks R."/>
        </authorList>
    </citation>
    <scope>NUCLEOTIDE SEQUENCE</scope>
    <source>
        <strain evidence="3">Tag_6206</strain>
        <tissue evidence="3">Liver</tissue>
    </source>
</reference>
<keyword evidence="4" id="KW-1185">Reference proteome</keyword>
<dbReference type="InterPro" id="IPR029281">
    <property type="entry name" value="FAM194_C"/>
</dbReference>
<dbReference type="Proteomes" id="UP001044222">
    <property type="component" value="Chromosome 19"/>
</dbReference>
<dbReference type="EMBL" id="JAFIRN010000019">
    <property type="protein sequence ID" value="KAG5830407.1"/>
    <property type="molecule type" value="Genomic_DNA"/>
</dbReference>
<comment type="caution">
    <text evidence="3">The sequence shown here is derived from an EMBL/GenBank/DDBJ whole genome shotgun (WGS) entry which is preliminary data.</text>
</comment>
<dbReference type="AlphaFoldDB" id="A0A9D3LID1"/>
<gene>
    <name evidence="3" type="ORF">ANANG_G00310290</name>
</gene>
<dbReference type="PANTHER" id="PTHR23093:SF16">
    <property type="entry name" value="FAM194 C-TERMINAL DOMAIN-CONTAINING PROTEIN"/>
    <property type="match status" value="1"/>
</dbReference>
<protein>
    <recommendedName>
        <fullName evidence="2">FAM194 C-terminal domain-containing protein</fullName>
    </recommendedName>
</protein>
<feature type="compositionally biased region" description="Basic and acidic residues" evidence="1">
    <location>
        <begin position="155"/>
        <end position="166"/>
    </location>
</feature>
<evidence type="ECO:0000259" key="2">
    <source>
        <dbReference type="Pfam" id="PF14977"/>
    </source>
</evidence>
<dbReference type="Pfam" id="PF14977">
    <property type="entry name" value="FAM194"/>
    <property type="match status" value="1"/>
</dbReference>
<evidence type="ECO:0000313" key="3">
    <source>
        <dbReference type="EMBL" id="KAG5830407.1"/>
    </source>
</evidence>